<dbReference type="FunFam" id="3.60.15.10:FF:000013">
    <property type="entry name" value="Persulfide dioxygenase ETHE1, mitochondrial"/>
    <property type="match status" value="1"/>
</dbReference>
<dbReference type="Gene3D" id="3.60.15.10">
    <property type="entry name" value="Ribonuclease Z/Hydroxyacylglutathione hydrolase-like"/>
    <property type="match status" value="1"/>
</dbReference>
<evidence type="ECO:0000256" key="5">
    <source>
        <dbReference type="ARBA" id="ARBA00022946"/>
    </source>
</evidence>
<gene>
    <name evidence="15" type="ORF">GUITHDRAFT_166280</name>
</gene>
<keyword evidence="5" id="KW-0809">Transit peptide</keyword>
<dbReference type="SUPFAM" id="SSF56281">
    <property type="entry name" value="Metallo-hydrolase/oxidoreductase"/>
    <property type="match status" value="1"/>
</dbReference>
<dbReference type="EnsemblProtists" id="EKX34146">
    <property type="protein sequence ID" value="EKX34146"/>
    <property type="gene ID" value="GUITHDRAFT_166280"/>
</dbReference>
<evidence type="ECO:0000256" key="6">
    <source>
        <dbReference type="ARBA" id="ARBA00022964"/>
    </source>
</evidence>
<dbReference type="HOGENOM" id="CLU_030571_7_0_1"/>
<dbReference type="GO" id="GO:0070813">
    <property type="term" value="P:hydrogen sulfide metabolic process"/>
    <property type="evidence" value="ECO:0007669"/>
    <property type="project" value="TreeGrafter"/>
</dbReference>
<dbReference type="GO" id="GO:0005739">
    <property type="term" value="C:mitochondrion"/>
    <property type="evidence" value="ECO:0007669"/>
    <property type="project" value="UniProtKB-SubCell"/>
</dbReference>
<comment type="cofactor">
    <cofactor evidence="1">
        <name>Fe(2+)</name>
        <dbReference type="ChEBI" id="CHEBI:29033"/>
    </cofactor>
</comment>
<name>L1ID16_GUITC</name>
<dbReference type="InterPro" id="IPR001279">
    <property type="entry name" value="Metallo-B-lactamas"/>
</dbReference>
<reference evidence="15 17" key="1">
    <citation type="journal article" date="2012" name="Nature">
        <title>Algal genomes reveal evolutionary mosaicism and the fate of nucleomorphs.</title>
        <authorList>
            <consortium name="DOE Joint Genome Institute"/>
            <person name="Curtis B.A."/>
            <person name="Tanifuji G."/>
            <person name="Burki F."/>
            <person name="Gruber A."/>
            <person name="Irimia M."/>
            <person name="Maruyama S."/>
            <person name="Arias M.C."/>
            <person name="Ball S.G."/>
            <person name="Gile G.H."/>
            <person name="Hirakawa Y."/>
            <person name="Hopkins J.F."/>
            <person name="Kuo A."/>
            <person name="Rensing S.A."/>
            <person name="Schmutz J."/>
            <person name="Symeonidi A."/>
            <person name="Elias M."/>
            <person name="Eveleigh R.J."/>
            <person name="Herman E.K."/>
            <person name="Klute M.J."/>
            <person name="Nakayama T."/>
            <person name="Obornik M."/>
            <person name="Reyes-Prieto A."/>
            <person name="Armbrust E.V."/>
            <person name="Aves S.J."/>
            <person name="Beiko R.G."/>
            <person name="Coutinho P."/>
            <person name="Dacks J.B."/>
            <person name="Durnford D.G."/>
            <person name="Fast N.M."/>
            <person name="Green B.R."/>
            <person name="Grisdale C.J."/>
            <person name="Hempel F."/>
            <person name="Henrissat B."/>
            <person name="Hoppner M.P."/>
            <person name="Ishida K."/>
            <person name="Kim E."/>
            <person name="Koreny L."/>
            <person name="Kroth P.G."/>
            <person name="Liu Y."/>
            <person name="Malik S.B."/>
            <person name="Maier U.G."/>
            <person name="McRose D."/>
            <person name="Mock T."/>
            <person name="Neilson J.A."/>
            <person name="Onodera N.T."/>
            <person name="Poole A.M."/>
            <person name="Pritham E.J."/>
            <person name="Richards T.A."/>
            <person name="Rocap G."/>
            <person name="Roy S.W."/>
            <person name="Sarai C."/>
            <person name="Schaack S."/>
            <person name="Shirato S."/>
            <person name="Slamovits C.H."/>
            <person name="Spencer D.F."/>
            <person name="Suzuki S."/>
            <person name="Worden A.Z."/>
            <person name="Zauner S."/>
            <person name="Barry K."/>
            <person name="Bell C."/>
            <person name="Bharti A.K."/>
            <person name="Crow J.A."/>
            <person name="Grimwood J."/>
            <person name="Kramer R."/>
            <person name="Lindquist E."/>
            <person name="Lucas S."/>
            <person name="Salamov A."/>
            <person name="McFadden G.I."/>
            <person name="Lane C.E."/>
            <person name="Keeling P.J."/>
            <person name="Gray M.W."/>
            <person name="Grigoriev I.V."/>
            <person name="Archibald J.M."/>
        </authorList>
    </citation>
    <scope>NUCLEOTIDE SEQUENCE</scope>
    <source>
        <strain evidence="15 17">CCMP2712</strain>
    </source>
</reference>
<evidence type="ECO:0000313" key="15">
    <source>
        <dbReference type="EMBL" id="EKX34146.1"/>
    </source>
</evidence>
<dbReference type="EC" id="1.13.11.18" evidence="12"/>
<evidence type="ECO:0000256" key="9">
    <source>
        <dbReference type="ARBA" id="ARBA00023004"/>
    </source>
</evidence>
<sequence length="243" mass="26478">MARPAGPAAAALTGLVFRQLFEKESSTYTYLLGDEASKEAILIDPVVETAERDAKLAEDLGLKIIYGINTHCHADHVTGTGKLKQLVPGMKSVIAEKSGAKADMFINDGDVLKFGQHKLEVRATPGHTDGCVSYVLNDGVMCFTGDAVLIRGCGRTDFQQGSAARLYDAVHSKIFTLPDKCIIYPAHDYKGLMNSTVLEEKTLNPRLTKNKEEFIEIMNNLGLPYPKQIDRALPLNLVDGQVA</sequence>
<evidence type="ECO:0000256" key="2">
    <source>
        <dbReference type="ARBA" id="ARBA00004173"/>
    </source>
</evidence>
<keyword evidence="17" id="KW-1185">Reference proteome</keyword>
<dbReference type="PANTHER" id="PTHR43084:SF1">
    <property type="entry name" value="PERSULFIDE DIOXYGENASE ETHE1, MITOCHONDRIAL"/>
    <property type="match status" value="1"/>
</dbReference>
<evidence type="ECO:0000313" key="16">
    <source>
        <dbReference type="EnsemblProtists" id="EKX34146"/>
    </source>
</evidence>
<keyword evidence="10" id="KW-0496">Mitochondrion</keyword>
<organism evidence="15">
    <name type="scientific">Guillardia theta (strain CCMP2712)</name>
    <name type="common">Cryptophyte</name>
    <dbReference type="NCBI Taxonomy" id="905079"/>
    <lineage>
        <taxon>Eukaryota</taxon>
        <taxon>Cryptophyceae</taxon>
        <taxon>Pyrenomonadales</taxon>
        <taxon>Geminigeraceae</taxon>
        <taxon>Guillardia</taxon>
    </lineage>
</organism>
<dbReference type="SMART" id="SM00849">
    <property type="entry name" value="Lactamase_B"/>
    <property type="match status" value="1"/>
</dbReference>
<dbReference type="GO" id="GO:0006749">
    <property type="term" value="P:glutathione metabolic process"/>
    <property type="evidence" value="ECO:0007669"/>
    <property type="project" value="InterPro"/>
</dbReference>
<keyword evidence="8" id="KW-0560">Oxidoreductase</keyword>
<dbReference type="Pfam" id="PF00753">
    <property type="entry name" value="Lactamase_B"/>
    <property type="match status" value="1"/>
</dbReference>
<dbReference type="eggNOG" id="KOG0814">
    <property type="taxonomic scope" value="Eukaryota"/>
</dbReference>
<dbReference type="RefSeq" id="XP_005821126.1">
    <property type="nucleotide sequence ID" value="XM_005821069.1"/>
</dbReference>
<dbReference type="CDD" id="cd07724">
    <property type="entry name" value="POD-like_MBL-fold"/>
    <property type="match status" value="1"/>
</dbReference>
<comment type="catalytic activity">
    <reaction evidence="11">
        <text>S-sulfanylglutathione + O2 + H2O = sulfite + glutathione + 2 H(+)</text>
        <dbReference type="Rhea" id="RHEA:12981"/>
        <dbReference type="ChEBI" id="CHEBI:15377"/>
        <dbReference type="ChEBI" id="CHEBI:15378"/>
        <dbReference type="ChEBI" id="CHEBI:15379"/>
        <dbReference type="ChEBI" id="CHEBI:17359"/>
        <dbReference type="ChEBI" id="CHEBI:57925"/>
        <dbReference type="ChEBI" id="CHEBI:58905"/>
        <dbReference type="EC" id="1.13.11.18"/>
    </reaction>
</comment>
<dbReference type="AlphaFoldDB" id="L1ID16"/>
<accession>L1ID16</accession>
<dbReference type="GeneID" id="17290910"/>
<dbReference type="GO" id="GO:0046872">
    <property type="term" value="F:metal ion binding"/>
    <property type="evidence" value="ECO:0007669"/>
    <property type="project" value="UniProtKB-KW"/>
</dbReference>
<evidence type="ECO:0000256" key="13">
    <source>
        <dbReference type="ARBA" id="ARBA00077964"/>
    </source>
</evidence>
<reference evidence="17" key="2">
    <citation type="submission" date="2012-11" db="EMBL/GenBank/DDBJ databases">
        <authorList>
            <person name="Kuo A."/>
            <person name="Curtis B.A."/>
            <person name="Tanifuji G."/>
            <person name="Burki F."/>
            <person name="Gruber A."/>
            <person name="Irimia M."/>
            <person name="Maruyama S."/>
            <person name="Arias M.C."/>
            <person name="Ball S.G."/>
            <person name="Gile G.H."/>
            <person name="Hirakawa Y."/>
            <person name="Hopkins J.F."/>
            <person name="Rensing S.A."/>
            <person name="Schmutz J."/>
            <person name="Symeonidi A."/>
            <person name="Elias M."/>
            <person name="Eveleigh R.J."/>
            <person name="Herman E.K."/>
            <person name="Klute M.J."/>
            <person name="Nakayama T."/>
            <person name="Obornik M."/>
            <person name="Reyes-Prieto A."/>
            <person name="Armbrust E.V."/>
            <person name="Aves S.J."/>
            <person name="Beiko R.G."/>
            <person name="Coutinho P."/>
            <person name="Dacks J.B."/>
            <person name="Durnford D.G."/>
            <person name="Fast N.M."/>
            <person name="Green B.R."/>
            <person name="Grisdale C."/>
            <person name="Hempe F."/>
            <person name="Henrissat B."/>
            <person name="Hoppner M.P."/>
            <person name="Ishida K.-I."/>
            <person name="Kim E."/>
            <person name="Koreny L."/>
            <person name="Kroth P.G."/>
            <person name="Liu Y."/>
            <person name="Malik S.-B."/>
            <person name="Maier U.G."/>
            <person name="McRose D."/>
            <person name="Mock T."/>
            <person name="Neilson J.A."/>
            <person name="Onodera N.T."/>
            <person name="Poole A.M."/>
            <person name="Pritham E.J."/>
            <person name="Richards T.A."/>
            <person name="Rocap G."/>
            <person name="Roy S.W."/>
            <person name="Sarai C."/>
            <person name="Schaack S."/>
            <person name="Shirato S."/>
            <person name="Slamovits C.H."/>
            <person name="Spencer D.F."/>
            <person name="Suzuki S."/>
            <person name="Worden A.Z."/>
            <person name="Zauner S."/>
            <person name="Barry K."/>
            <person name="Bell C."/>
            <person name="Bharti A.K."/>
            <person name="Crow J.A."/>
            <person name="Grimwood J."/>
            <person name="Kramer R."/>
            <person name="Lindquist E."/>
            <person name="Lucas S."/>
            <person name="Salamov A."/>
            <person name="McFadden G.I."/>
            <person name="Lane C.E."/>
            <person name="Keeling P.J."/>
            <person name="Gray M.W."/>
            <person name="Grigoriev I.V."/>
            <person name="Archibald J.M."/>
        </authorList>
    </citation>
    <scope>NUCLEOTIDE SEQUENCE</scope>
    <source>
        <strain evidence="17">CCMP2712</strain>
    </source>
</reference>
<dbReference type="KEGG" id="gtt:GUITHDRAFT_166280"/>
<keyword evidence="4" id="KW-0479">Metal-binding</keyword>
<dbReference type="Proteomes" id="UP000011087">
    <property type="component" value="Unassembled WGS sequence"/>
</dbReference>
<dbReference type="EMBL" id="JH993117">
    <property type="protein sequence ID" value="EKX34146.1"/>
    <property type="molecule type" value="Genomic_DNA"/>
</dbReference>
<evidence type="ECO:0000259" key="14">
    <source>
        <dbReference type="SMART" id="SM00849"/>
    </source>
</evidence>
<dbReference type="PANTHER" id="PTHR43084">
    <property type="entry name" value="PERSULFIDE DIOXYGENASE ETHE1"/>
    <property type="match status" value="1"/>
</dbReference>
<evidence type="ECO:0000313" key="17">
    <source>
        <dbReference type="Proteomes" id="UP000011087"/>
    </source>
</evidence>
<keyword evidence="6" id="KW-0223">Dioxygenase</keyword>
<reference evidence="16" key="3">
    <citation type="submission" date="2016-03" db="UniProtKB">
        <authorList>
            <consortium name="EnsemblProtists"/>
        </authorList>
    </citation>
    <scope>IDENTIFICATION</scope>
</reference>
<dbReference type="OrthoDB" id="449487at2759"/>
<dbReference type="GO" id="GO:0050313">
    <property type="term" value="F:sulfur dioxygenase activity"/>
    <property type="evidence" value="ECO:0007669"/>
    <property type="project" value="UniProtKB-EC"/>
</dbReference>
<proteinExistence type="inferred from homology"/>
<keyword evidence="7" id="KW-0007">Acetylation</keyword>
<comment type="similarity">
    <text evidence="3">Belongs to the metallo-beta-lactamase superfamily. Glyoxalase II family.</text>
</comment>
<evidence type="ECO:0000256" key="1">
    <source>
        <dbReference type="ARBA" id="ARBA00001954"/>
    </source>
</evidence>
<dbReference type="OMA" id="VMDIDYA"/>
<dbReference type="InterPro" id="IPR051682">
    <property type="entry name" value="Mito_Persulfide_Diox"/>
</dbReference>
<dbReference type="PaxDb" id="55529-EKX34146"/>
<evidence type="ECO:0000256" key="7">
    <source>
        <dbReference type="ARBA" id="ARBA00022990"/>
    </source>
</evidence>
<dbReference type="STRING" id="905079.L1ID16"/>
<feature type="domain" description="Metallo-beta-lactamase" evidence="14">
    <location>
        <begin position="26"/>
        <end position="187"/>
    </location>
</feature>
<evidence type="ECO:0000256" key="4">
    <source>
        <dbReference type="ARBA" id="ARBA00022723"/>
    </source>
</evidence>
<evidence type="ECO:0000256" key="3">
    <source>
        <dbReference type="ARBA" id="ARBA00006759"/>
    </source>
</evidence>
<evidence type="ECO:0000256" key="12">
    <source>
        <dbReference type="ARBA" id="ARBA00066686"/>
    </source>
</evidence>
<evidence type="ECO:0000256" key="11">
    <source>
        <dbReference type="ARBA" id="ARBA00050990"/>
    </source>
</evidence>
<keyword evidence="9" id="KW-0408">Iron</keyword>
<protein>
    <recommendedName>
        <fullName evidence="12">persulfide dioxygenase</fullName>
        <ecNumber evidence="12">1.13.11.18</ecNumber>
    </recommendedName>
    <alternativeName>
        <fullName evidence="13">Sulfur dioxygenase ETHE1</fullName>
    </alternativeName>
</protein>
<comment type="subcellular location">
    <subcellularLocation>
        <location evidence="2">Mitochondrion</location>
    </subcellularLocation>
</comment>
<evidence type="ECO:0000256" key="10">
    <source>
        <dbReference type="ARBA" id="ARBA00023128"/>
    </source>
</evidence>
<evidence type="ECO:0000256" key="8">
    <source>
        <dbReference type="ARBA" id="ARBA00023002"/>
    </source>
</evidence>
<dbReference type="InterPro" id="IPR044528">
    <property type="entry name" value="POD-like_MBL-fold"/>
</dbReference>
<dbReference type="InterPro" id="IPR036866">
    <property type="entry name" value="RibonucZ/Hydroxyglut_hydro"/>
</dbReference>